<organism evidence="7 8">
    <name type="scientific">Arachis hypogaea</name>
    <name type="common">Peanut</name>
    <dbReference type="NCBI Taxonomy" id="3818"/>
    <lineage>
        <taxon>Eukaryota</taxon>
        <taxon>Viridiplantae</taxon>
        <taxon>Streptophyta</taxon>
        <taxon>Embryophyta</taxon>
        <taxon>Tracheophyta</taxon>
        <taxon>Spermatophyta</taxon>
        <taxon>Magnoliopsida</taxon>
        <taxon>eudicotyledons</taxon>
        <taxon>Gunneridae</taxon>
        <taxon>Pentapetalae</taxon>
        <taxon>rosids</taxon>
        <taxon>fabids</taxon>
        <taxon>Fabales</taxon>
        <taxon>Fabaceae</taxon>
        <taxon>Papilionoideae</taxon>
        <taxon>50 kb inversion clade</taxon>
        <taxon>dalbergioids sensu lato</taxon>
        <taxon>Dalbergieae</taxon>
        <taxon>Pterocarpus clade</taxon>
        <taxon>Arachis</taxon>
    </lineage>
</organism>
<feature type="transmembrane region" description="Helical" evidence="6">
    <location>
        <begin position="247"/>
        <end position="265"/>
    </location>
</feature>
<feature type="transmembrane region" description="Helical" evidence="6">
    <location>
        <begin position="6"/>
        <end position="24"/>
    </location>
</feature>
<comment type="subcellular location">
    <subcellularLocation>
        <location evidence="1">Membrane</location>
        <topology evidence="1">Multi-pass membrane protein</topology>
    </subcellularLocation>
</comment>
<dbReference type="OrthoDB" id="551896at2759"/>
<gene>
    <name evidence="7" type="ORF">DS421_19g671020</name>
</gene>
<dbReference type="SMR" id="A0A6B9VH04"/>
<accession>A0A6B9VH04</accession>
<dbReference type="AlphaFoldDB" id="A0A6B9VH04"/>
<evidence type="ECO:0000256" key="6">
    <source>
        <dbReference type="SAM" id="Phobius"/>
    </source>
</evidence>
<keyword evidence="5 6" id="KW-0472">Membrane</keyword>
<comment type="similarity">
    <text evidence="2">Belongs to the TMEM45 family.</text>
</comment>
<protein>
    <recommendedName>
        <fullName evidence="9">Transmembrane protein 45B</fullName>
    </recommendedName>
</protein>
<evidence type="ECO:0000256" key="3">
    <source>
        <dbReference type="ARBA" id="ARBA00022692"/>
    </source>
</evidence>
<evidence type="ECO:0000256" key="4">
    <source>
        <dbReference type="ARBA" id="ARBA00022989"/>
    </source>
</evidence>
<evidence type="ECO:0000256" key="1">
    <source>
        <dbReference type="ARBA" id="ARBA00004141"/>
    </source>
</evidence>
<sequence length="301" mass="34560">MGTMLEGHEILGFGFFVIGLWHLFNNIKIHSSSSSSSSNSFKSTIWFPTKRFRYLELNFIIASCTMFIAMELFIAPDLHQPFDSDGSIPANHLHNFEHSLMASSFLVYAAFTMFFDMKAIITKAQHELTHFLASMAFAQQFLLIHFHTRDHAGVEGQYHYLLQILIVVSLTTTIMGIGFPNSFMVSFVRSLSITFQGLWLMIMGFFLWTPGYQAKGCSLHPEMNTYMVRCSDDKALHRAVSLVNLQFSWLLILVTVFAICFFLVLSKRYDNKVEYVSLTKEEQLDLESQSEKKCIMMQVQI</sequence>
<evidence type="ECO:0000256" key="2">
    <source>
        <dbReference type="ARBA" id="ARBA00006948"/>
    </source>
</evidence>
<feature type="transmembrane region" description="Helical" evidence="6">
    <location>
        <begin position="191"/>
        <end position="209"/>
    </location>
</feature>
<dbReference type="PANTHER" id="PTHR46285:SF10">
    <property type="entry name" value="T1.3 PROTEIN"/>
    <property type="match status" value="1"/>
</dbReference>
<proteinExistence type="inferred from homology"/>
<dbReference type="Proteomes" id="UP000464620">
    <property type="component" value="Chromosome B09"/>
</dbReference>
<dbReference type="InterPro" id="IPR006904">
    <property type="entry name" value="DUF716"/>
</dbReference>
<evidence type="ECO:0000313" key="7">
    <source>
        <dbReference type="EMBL" id="QHN79558.1"/>
    </source>
</evidence>
<evidence type="ECO:0000313" key="8">
    <source>
        <dbReference type="Proteomes" id="UP000464620"/>
    </source>
</evidence>
<dbReference type="PANTHER" id="PTHR46285">
    <property type="entry name" value="PROTEINASE INHIBITOR I4, SERPIN (DUF716)-RELATED"/>
    <property type="match status" value="1"/>
</dbReference>
<reference evidence="7 8" key="1">
    <citation type="submission" date="2020-01" db="EMBL/GenBank/DDBJ databases">
        <title>Genome sequence of Arachis hypogaea, cultivar Shitouqi.</title>
        <authorList>
            <person name="Zhuang W."/>
            <person name="Chen H."/>
            <person name="Varshney R."/>
            <person name="Wang D."/>
            <person name="Ming R."/>
        </authorList>
    </citation>
    <scope>NUCLEOTIDE SEQUENCE [LARGE SCALE GENOMIC DNA]</scope>
    <source>
        <tissue evidence="7">Young leaf</tissue>
    </source>
</reference>
<feature type="transmembrane region" description="Helical" evidence="6">
    <location>
        <begin position="128"/>
        <end position="148"/>
    </location>
</feature>
<feature type="transmembrane region" description="Helical" evidence="6">
    <location>
        <begin position="96"/>
        <end position="116"/>
    </location>
</feature>
<dbReference type="Gramene" id="arahy.Tifrunner.gnm2.ann2.Ah19g523100.1">
    <property type="protein sequence ID" value="arahy.Tifrunner.gnm2.ann2.Ah19g523100.1-CDS"/>
    <property type="gene ID" value="arahy.Tifrunner.gnm2.ann2.Ah19g523100"/>
</dbReference>
<dbReference type="EMBL" id="CP031001">
    <property type="protein sequence ID" value="QHN79558.1"/>
    <property type="molecule type" value="Genomic_DNA"/>
</dbReference>
<evidence type="ECO:0000256" key="5">
    <source>
        <dbReference type="ARBA" id="ARBA00023136"/>
    </source>
</evidence>
<keyword evidence="4 6" id="KW-1133">Transmembrane helix</keyword>
<dbReference type="Pfam" id="PF04819">
    <property type="entry name" value="DUF716"/>
    <property type="match status" value="1"/>
</dbReference>
<feature type="transmembrane region" description="Helical" evidence="6">
    <location>
        <begin position="160"/>
        <end position="179"/>
    </location>
</feature>
<name>A0A6B9VH04_ARAHY</name>
<keyword evidence="3 6" id="KW-0812">Transmembrane</keyword>
<dbReference type="GO" id="GO:0016020">
    <property type="term" value="C:membrane"/>
    <property type="evidence" value="ECO:0007669"/>
    <property type="project" value="UniProtKB-SubCell"/>
</dbReference>
<feature type="transmembrane region" description="Helical" evidence="6">
    <location>
        <begin position="57"/>
        <end position="76"/>
    </location>
</feature>
<evidence type="ECO:0008006" key="9">
    <source>
        <dbReference type="Google" id="ProtNLM"/>
    </source>
</evidence>